<keyword evidence="8" id="KW-1185">Reference proteome</keyword>
<dbReference type="GO" id="GO:0003677">
    <property type="term" value="F:DNA binding"/>
    <property type="evidence" value="ECO:0007669"/>
    <property type="project" value="UniProtKB-KW"/>
</dbReference>
<proteinExistence type="inferred from homology"/>
<dbReference type="Proteomes" id="UP000003178">
    <property type="component" value="Unassembled WGS sequence"/>
</dbReference>
<dbReference type="GO" id="GO:0030170">
    <property type="term" value="F:pyridoxal phosphate binding"/>
    <property type="evidence" value="ECO:0007669"/>
    <property type="project" value="InterPro"/>
</dbReference>
<dbReference type="InterPro" id="IPR000524">
    <property type="entry name" value="Tscrpt_reg_HTH_GntR"/>
</dbReference>
<evidence type="ECO:0000256" key="3">
    <source>
        <dbReference type="ARBA" id="ARBA00023015"/>
    </source>
</evidence>
<dbReference type="InterPro" id="IPR015421">
    <property type="entry name" value="PyrdxlP-dep_Trfase_major"/>
</dbReference>
<gene>
    <name evidence="7" type="ORF">CLOHIR_01938</name>
</gene>
<dbReference type="SUPFAM" id="SSF53383">
    <property type="entry name" value="PLP-dependent transferases"/>
    <property type="match status" value="1"/>
</dbReference>
<dbReference type="PANTHER" id="PTHR46577">
    <property type="entry name" value="HTH-TYPE TRANSCRIPTIONAL REGULATORY PROTEIN GABR"/>
    <property type="match status" value="1"/>
</dbReference>
<evidence type="ECO:0000256" key="5">
    <source>
        <dbReference type="ARBA" id="ARBA00023163"/>
    </source>
</evidence>
<dbReference type="Pfam" id="PF00155">
    <property type="entry name" value="Aminotran_1_2"/>
    <property type="match status" value="1"/>
</dbReference>
<dbReference type="OrthoDB" id="9802328at2"/>
<dbReference type="PANTHER" id="PTHR46577:SF1">
    <property type="entry name" value="HTH-TYPE TRANSCRIPTIONAL REGULATORY PROTEIN GABR"/>
    <property type="match status" value="1"/>
</dbReference>
<dbReference type="Gene3D" id="3.90.1150.10">
    <property type="entry name" value="Aspartate Aminotransferase, domain 1"/>
    <property type="match status" value="1"/>
</dbReference>
<dbReference type="CDD" id="cd00609">
    <property type="entry name" value="AAT_like"/>
    <property type="match status" value="1"/>
</dbReference>
<evidence type="ECO:0000256" key="1">
    <source>
        <dbReference type="ARBA" id="ARBA00005384"/>
    </source>
</evidence>
<dbReference type="InterPro" id="IPR036390">
    <property type="entry name" value="WH_DNA-bd_sf"/>
</dbReference>
<dbReference type="InterPro" id="IPR015424">
    <property type="entry name" value="PyrdxlP-dep_Trfase"/>
</dbReference>
<dbReference type="InterPro" id="IPR051446">
    <property type="entry name" value="HTH_trans_reg/aminotransferase"/>
</dbReference>
<dbReference type="InterPro" id="IPR036388">
    <property type="entry name" value="WH-like_DNA-bd_sf"/>
</dbReference>
<dbReference type="EMBL" id="ABWP01000073">
    <property type="protein sequence ID" value="EEA84398.1"/>
    <property type="molecule type" value="Genomic_DNA"/>
</dbReference>
<protein>
    <submittedName>
        <fullName evidence="7">Transcriptional regulator, GntR family</fullName>
    </submittedName>
</protein>
<dbReference type="Pfam" id="PF00392">
    <property type="entry name" value="GntR"/>
    <property type="match status" value="1"/>
</dbReference>
<dbReference type="PROSITE" id="PS50949">
    <property type="entry name" value="HTH_GNTR"/>
    <property type="match status" value="1"/>
</dbReference>
<reference evidence="7 8" key="2">
    <citation type="submission" date="2008-10" db="EMBL/GenBank/DDBJ databases">
        <title>Draft genome sequence of Clostridium hiranonis (DSM 13275).</title>
        <authorList>
            <person name="Sudarsanam P."/>
            <person name="Ley R."/>
            <person name="Guruge J."/>
            <person name="Turnbaugh P.J."/>
            <person name="Mahowald M."/>
            <person name="Liep D."/>
            <person name="Gordon J."/>
        </authorList>
    </citation>
    <scope>NUCLEOTIDE SEQUENCE [LARGE SCALE GENOMIC DNA]</scope>
    <source>
        <strain evidence="7 8">DSM 13275</strain>
    </source>
</reference>
<dbReference type="InterPro" id="IPR004839">
    <property type="entry name" value="Aminotransferase_I/II_large"/>
</dbReference>
<evidence type="ECO:0000259" key="6">
    <source>
        <dbReference type="PROSITE" id="PS50949"/>
    </source>
</evidence>
<reference evidence="7 8" key="1">
    <citation type="submission" date="2008-09" db="EMBL/GenBank/DDBJ databases">
        <authorList>
            <person name="Fulton L."/>
            <person name="Clifton S."/>
            <person name="Fulton B."/>
            <person name="Xu J."/>
            <person name="Minx P."/>
            <person name="Pepin K.H."/>
            <person name="Johnson M."/>
            <person name="Thiruvilangam P."/>
            <person name="Bhonagiri V."/>
            <person name="Nash W.E."/>
            <person name="Mardis E.R."/>
            <person name="Wilson R.K."/>
        </authorList>
    </citation>
    <scope>NUCLEOTIDE SEQUENCE [LARGE SCALE GENOMIC DNA]</scope>
    <source>
        <strain evidence="7 8">DSM 13275</strain>
    </source>
</reference>
<dbReference type="AlphaFoldDB" id="B6G1D2"/>
<dbReference type="InterPro" id="IPR015422">
    <property type="entry name" value="PyrdxlP-dep_Trfase_small"/>
</dbReference>
<dbReference type="SUPFAM" id="SSF46785">
    <property type="entry name" value="Winged helix' DNA-binding domain"/>
    <property type="match status" value="1"/>
</dbReference>
<name>B6G1D2_PEPHT</name>
<keyword evidence="3" id="KW-0805">Transcription regulation</keyword>
<sequence>MEKYYLNIEDIQGRKYIRIYTHIKNMIIDGKIKEHEKLPPIRKLSEYIGVNNTTIVKVYELLEKEGYVYKIVGSGTFASEIKKYRAKDDKKNKNIIQFDNGNPSNEMFPVEDFKKAVNSALSKSEGSIFEYDEGLGNEGLRDRISKYLIKNGINAAKDDLQIISGAQQGIDIVCKGIINYSDIVFVEEPTYNGAIEVFKSRGAKIISIPMLDDGIDIGILKLKLDKIKPKLMYVMPNFQNPTGISYSSYKKKKLLELAEEYDFYILEDDFISDFKFDSEDNRPLKSYDENNRVIYIKSFSKIFMPGLRIGVIDIPPELMKNILWAKYSSDISTPGLIQSSLLCYMEEFDWDKHIEKMDKIYDEKYRVAKECIKKFFKGRIRVRNCSGGINFFCELPRGCKSREFTDFIYKKGVSVLPGTYFYDNVIDDRFFRINIARESVENIEKGIEIIGRSVEEFLKNNGENEAIMDNRLFY</sequence>
<dbReference type="GO" id="GO:0003824">
    <property type="term" value="F:catalytic activity"/>
    <property type="evidence" value="ECO:0007669"/>
    <property type="project" value="UniProtKB-ARBA"/>
</dbReference>
<evidence type="ECO:0000313" key="8">
    <source>
        <dbReference type="Proteomes" id="UP000003178"/>
    </source>
</evidence>
<evidence type="ECO:0000256" key="4">
    <source>
        <dbReference type="ARBA" id="ARBA00023125"/>
    </source>
</evidence>
<keyword evidence="4" id="KW-0238">DNA-binding</keyword>
<comment type="similarity">
    <text evidence="1">In the C-terminal section; belongs to the class-I pyridoxal-phosphate-dependent aminotransferase family.</text>
</comment>
<keyword evidence="2" id="KW-0663">Pyridoxal phosphate</keyword>
<dbReference type="Gene3D" id="1.10.10.10">
    <property type="entry name" value="Winged helix-like DNA-binding domain superfamily/Winged helix DNA-binding domain"/>
    <property type="match status" value="1"/>
</dbReference>
<dbReference type="GO" id="GO:0003700">
    <property type="term" value="F:DNA-binding transcription factor activity"/>
    <property type="evidence" value="ECO:0007669"/>
    <property type="project" value="InterPro"/>
</dbReference>
<dbReference type="SMART" id="SM00345">
    <property type="entry name" value="HTH_GNTR"/>
    <property type="match status" value="1"/>
</dbReference>
<dbReference type="STRING" id="500633.CLOHIR_01938"/>
<evidence type="ECO:0000256" key="2">
    <source>
        <dbReference type="ARBA" id="ARBA00022898"/>
    </source>
</evidence>
<evidence type="ECO:0000313" key="7">
    <source>
        <dbReference type="EMBL" id="EEA84398.1"/>
    </source>
</evidence>
<dbReference type="CDD" id="cd07377">
    <property type="entry name" value="WHTH_GntR"/>
    <property type="match status" value="1"/>
</dbReference>
<dbReference type="Gene3D" id="3.40.640.10">
    <property type="entry name" value="Type I PLP-dependent aspartate aminotransferase-like (Major domain)"/>
    <property type="match status" value="1"/>
</dbReference>
<accession>B6G1D2</accession>
<dbReference type="RefSeq" id="WP_006440800.1">
    <property type="nucleotide sequence ID" value="NZ_DS995359.1"/>
</dbReference>
<keyword evidence="5" id="KW-0804">Transcription</keyword>
<dbReference type="eggNOG" id="COG1167">
    <property type="taxonomic scope" value="Bacteria"/>
</dbReference>
<organism evidence="7 8">
    <name type="scientific">Peptacetobacter hiranonis (strain DSM 13275 / JCM 10541 / KCTC 15199 / TO-931)</name>
    <name type="common">Clostridium hiranonis</name>
    <dbReference type="NCBI Taxonomy" id="500633"/>
    <lineage>
        <taxon>Bacteria</taxon>
        <taxon>Bacillati</taxon>
        <taxon>Bacillota</taxon>
        <taxon>Clostridia</taxon>
        <taxon>Peptostreptococcales</taxon>
        <taxon>Peptostreptococcaceae</taxon>
        <taxon>Peptacetobacter</taxon>
    </lineage>
</organism>
<feature type="domain" description="HTH gntR-type" evidence="6">
    <location>
        <begin position="13"/>
        <end position="81"/>
    </location>
</feature>
<dbReference type="HOGENOM" id="CLU_017584_0_0_9"/>
<comment type="caution">
    <text evidence="7">The sequence shown here is derived from an EMBL/GenBank/DDBJ whole genome shotgun (WGS) entry which is preliminary data.</text>
</comment>